<proteinExistence type="predicted"/>
<reference evidence="2" key="2">
    <citation type="submission" date="2025-08" db="UniProtKB">
        <authorList>
            <consortium name="Ensembl"/>
        </authorList>
    </citation>
    <scope>IDENTIFICATION</scope>
</reference>
<feature type="compositionally biased region" description="Low complexity" evidence="1">
    <location>
        <begin position="102"/>
        <end position="115"/>
    </location>
</feature>
<protein>
    <submittedName>
        <fullName evidence="2">Uncharacterized protein</fullName>
    </submittedName>
</protein>
<organism evidence="2 3">
    <name type="scientific">Sarcophilus harrisii</name>
    <name type="common">Tasmanian devil</name>
    <name type="synonym">Sarcophilus laniarius</name>
    <dbReference type="NCBI Taxonomy" id="9305"/>
    <lineage>
        <taxon>Eukaryota</taxon>
        <taxon>Metazoa</taxon>
        <taxon>Chordata</taxon>
        <taxon>Craniata</taxon>
        <taxon>Vertebrata</taxon>
        <taxon>Euteleostomi</taxon>
        <taxon>Mammalia</taxon>
        <taxon>Metatheria</taxon>
        <taxon>Dasyuromorphia</taxon>
        <taxon>Dasyuridae</taxon>
        <taxon>Sarcophilus</taxon>
    </lineage>
</organism>
<keyword evidence="3" id="KW-1185">Reference proteome</keyword>
<evidence type="ECO:0000313" key="3">
    <source>
        <dbReference type="Proteomes" id="UP000007648"/>
    </source>
</evidence>
<name>A0A7N4NT37_SARHA</name>
<dbReference type="Proteomes" id="UP000007648">
    <property type="component" value="Unassembled WGS sequence"/>
</dbReference>
<dbReference type="GeneTree" id="ENSGT00940000171446"/>
<feature type="region of interest" description="Disordered" evidence="1">
    <location>
        <begin position="86"/>
        <end position="206"/>
    </location>
</feature>
<evidence type="ECO:0000256" key="1">
    <source>
        <dbReference type="SAM" id="MobiDB-lite"/>
    </source>
</evidence>
<feature type="compositionally biased region" description="Basic and acidic residues" evidence="1">
    <location>
        <begin position="1"/>
        <end position="16"/>
    </location>
</feature>
<evidence type="ECO:0000313" key="2">
    <source>
        <dbReference type="Ensembl" id="ENSSHAP00000027715.1"/>
    </source>
</evidence>
<reference evidence="2" key="3">
    <citation type="submission" date="2025-09" db="UniProtKB">
        <authorList>
            <consortium name="Ensembl"/>
        </authorList>
    </citation>
    <scope>IDENTIFICATION</scope>
</reference>
<dbReference type="AlphaFoldDB" id="A0A7N4NT37"/>
<accession>A0A7N4NT37</accession>
<sequence>MQGDGEDNHLDGEKGARRGRKPGSSRKNGGAGGKGKDKKQSGTDSEQEVSRPLRPSAGRGQGLLPVGVSEGFCLIAAELMAWPRASATSERRLPASPGLLWPPSASPGLLTSLSPGPGPFPLSSGGQGTDLADAAHRMILRTQRQTGRRRCPSPQPNPAGPRPHSRGEVGGQDGEHRGRWGRGAGPREYRGVCPWGRHGLGGRRAP</sequence>
<feature type="region of interest" description="Disordered" evidence="1">
    <location>
        <begin position="1"/>
        <end position="65"/>
    </location>
</feature>
<gene>
    <name evidence="2" type="primary">DRAP1</name>
</gene>
<reference evidence="2 3" key="1">
    <citation type="journal article" date="2011" name="Proc. Natl. Acad. Sci. U.S.A.">
        <title>Genetic diversity and population structure of the endangered marsupial Sarcophilus harrisii (Tasmanian devil).</title>
        <authorList>
            <person name="Miller W."/>
            <person name="Hayes V.M."/>
            <person name="Ratan A."/>
            <person name="Petersen D.C."/>
            <person name="Wittekindt N.E."/>
            <person name="Miller J."/>
            <person name="Walenz B."/>
            <person name="Knight J."/>
            <person name="Qi J."/>
            <person name="Zhao F."/>
            <person name="Wang Q."/>
            <person name="Bedoya-Reina O.C."/>
            <person name="Katiyar N."/>
            <person name="Tomsho L.P."/>
            <person name="Kasson L.M."/>
            <person name="Hardie R.A."/>
            <person name="Woodbridge P."/>
            <person name="Tindall E.A."/>
            <person name="Bertelsen M.F."/>
            <person name="Dixon D."/>
            <person name="Pyecroft S."/>
            <person name="Helgen K.M."/>
            <person name="Lesk A.M."/>
            <person name="Pringle T.H."/>
            <person name="Patterson N."/>
            <person name="Zhang Y."/>
            <person name="Kreiss A."/>
            <person name="Woods G.M."/>
            <person name="Jones M.E."/>
            <person name="Schuster S.C."/>
        </authorList>
    </citation>
    <scope>NUCLEOTIDE SEQUENCE [LARGE SCALE GENOMIC DNA]</scope>
</reference>
<dbReference type="InParanoid" id="A0A7N4NT37"/>
<dbReference type="Ensembl" id="ENSSHAT00000049914.1">
    <property type="protein sequence ID" value="ENSSHAP00000027715.1"/>
    <property type="gene ID" value="ENSSHAG00000027654.1"/>
</dbReference>